<keyword evidence="3" id="KW-1185">Reference proteome</keyword>
<dbReference type="CDD" id="cd06588">
    <property type="entry name" value="PhnB_like"/>
    <property type="match status" value="2"/>
</dbReference>
<sequence length="301" mass="33083">MSVQKFIPNLWFAGNAEEGGQFYSSIFPDTTSAVESRYPTEGLLDFQEPLAGQPLTVTVNIAGTQLTLVNAGNDFTPNPSISFMLSFDPENYRGSAEATGKALAATWDKLREGGSVLMELEKYPFSELYGWVQDRYGISWQLLQTNNGQSESFVTPSLMFGGAAQNMAVPAVDFYVDVFSDAELGSRFPYPEPTEVTTAGAVMFSDFKMAGQNFAAMDSAVEQPFSFTPGISIEVQCEDQAEIDRLWTALSAVPEAEQCGWLQDQYGVSWQIVPSNMGELMSRPGAFENMLKMKKLVIADF</sequence>
<dbReference type="Proteomes" id="UP000606115">
    <property type="component" value="Unassembled WGS sequence"/>
</dbReference>
<dbReference type="PANTHER" id="PTHR33990">
    <property type="entry name" value="PROTEIN YJDN-RELATED"/>
    <property type="match status" value="1"/>
</dbReference>
<evidence type="ECO:0000313" key="3">
    <source>
        <dbReference type="Proteomes" id="UP000606115"/>
    </source>
</evidence>
<dbReference type="EMBL" id="BMKX01000006">
    <property type="protein sequence ID" value="GGJ66079.1"/>
    <property type="molecule type" value="Genomic_DNA"/>
</dbReference>
<dbReference type="Gene3D" id="3.30.720.110">
    <property type="match status" value="1"/>
</dbReference>
<comment type="caution">
    <text evidence="2">The sequence shown here is derived from an EMBL/GenBank/DDBJ whole genome shotgun (WGS) entry which is preliminary data.</text>
</comment>
<feature type="domain" description="PhnB-like" evidence="1">
    <location>
        <begin position="154"/>
        <end position="273"/>
    </location>
</feature>
<evidence type="ECO:0000259" key="1">
    <source>
        <dbReference type="Pfam" id="PF06983"/>
    </source>
</evidence>
<dbReference type="InterPro" id="IPR028973">
    <property type="entry name" value="PhnB-like"/>
</dbReference>
<dbReference type="Gene3D" id="3.10.180.10">
    <property type="entry name" value="2,3-Dihydroxybiphenyl 1,2-Dioxygenase, domain 1"/>
    <property type="match status" value="1"/>
</dbReference>
<organism evidence="2 3">
    <name type="scientific">Glutamicibacter ardleyensis</name>
    <dbReference type="NCBI Taxonomy" id="225894"/>
    <lineage>
        <taxon>Bacteria</taxon>
        <taxon>Bacillati</taxon>
        <taxon>Actinomycetota</taxon>
        <taxon>Actinomycetes</taxon>
        <taxon>Micrococcales</taxon>
        <taxon>Micrococcaceae</taxon>
        <taxon>Glutamicibacter</taxon>
    </lineage>
</organism>
<name>A0ABQ2DPA0_9MICC</name>
<dbReference type="Pfam" id="PF06983">
    <property type="entry name" value="3-dmu-9_3-mt"/>
    <property type="match status" value="2"/>
</dbReference>
<dbReference type="SUPFAM" id="SSF54593">
    <property type="entry name" value="Glyoxalase/Bleomycin resistance protein/Dihydroxybiphenyl dioxygenase"/>
    <property type="match status" value="2"/>
</dbReference>
<proteinExistence type="predicted"/>
<accession>A0ABQ2DPA0</accession>
<protein>
    <recommendedName>
        <fullName evidence="1">PhnB-like domain-containing protein</fullName>
    </recommendedName>
</protein>
<gene>
    <name evidence="2" type="ORF">GCM10007173_26200</name>
</gene>
<dbReference type="Gene3D" id="3.30.720.100">
    <property type="match status" value="1"/>
</dbReference>
<feature type="domain" description="PhnB-like" evidence="1">
    <location>
        <begin position="4"/>
        <end position="142"/>
    </location>
</feature>
<dbReference type="InterPro" id="IPR029068">
    <property type="entry name" value="Glyas_Bleomycin-R_OHBP_Dase"/>
</dbReference>
<reference evidence="3" key="1">
    <citation type="journal article" date="2019" name="Int. J. Syst. Evol. Microbiol.">
        <title>The Global Catalogue of Microorganisms (GCM) 10K type strain sequencing project: providing services to taxonomists for standard genome sequencing and annotation.</title>
        <authorList>
            <consortium name="The Broad Institute Genomics Platform"/>
            <consortium name="The Broad Institute Genome Sequencing Center for Infectious Disease"/>
            <person name="Wu L."/>
            <person name="Ma J."/>
        </authorList>
    </citation>
    <scope>NUCLEOTIDE SEQUENCE [LARGE SCALE GENOMIC DNA]</scope>
    <source>
        <strain evidence="3">CGMCC 1.3685</strain>
    </source>
</reference>
<evidence type="ECO:0000313" key="2">
    <source>
        <dbReference type="EMBL" id="GGJ66079.1"/>
    </source>
</evidence>